<dbReference type="SUPFAM" id="SSF53335">
    <property type="entry name" value="S-adenosyl-L-methionine-dependent methyltransferases"/>
    <property type="match status" value="1"/>
</dbReference>
<dbReference type="Gene3D" id="2.40.50.140">
    <property type="entry name" value="Nucleic acid-binding proteins"/>
    <property type="match status" value="1"/>
</dbReference>
<dbReference type="InterPro" id="IPR011129">
    <property type="entry name" value="CSD"/>
</dbReference>
<dbReference type="CDD" id="cd02440">
    <property type="entry name" value="AdoMet_MTases"/>
    <property type="match status" value="1"/>
</dbReference>
<dbReference type="EMBL" id="CAUYUJ010004335">
    <property type="protein sequence ID" value="CAK0809169.1"/>
    <property type="molecule type" value="Genomic_DNA"/>
</dbReference>
<reference evidence="4" key="1">
    <citation type="submission" date="2023-10" db="EMBL/GenBank/DDBJ databases">
        <authorList>
            <person name="Chen Y."/>
            <person name="Shah S."/>
            <person name="Dougan E. K."/>
            <person name="Thang M."/>
            <person name="Chan C."/>
        </authorList>
    </citation>
    <scope>NUCLEOTIDE SEQUENCE [LARGE SCALE GENOMIC DNA]</scope>
</reference>
<dbReference type="Proteomes" id="UP001189429">
    <property type="component" value="Unassembled WGS sequence"/>
</dbReference>
<dbReference type="SUPFAM" id="SSF50249">
    <property type="entry name" value="Nucleic acid-binding proteins"/>
    <property type="match status" value="1"/>
</dbReference>
<sequence>MFGRLGVPDALLDGAREALRSASVATLVWVGQGSQSCPACPDCPSCPEVSCPEVAVDLGKWRLVAVLLAGLAGLAAGCCARPIAPARLVLVRYGGGEAYWHERLLLCKVEGTTWVIAAPDGDVCPEDIYGLNGKPCCQGSIPPSIPANALLYRFAPLGQMHTPAEWRQIFEDGIATAQMERAIRGIDDAAADADSGAVRDRVALHVWTADAGLPGGPPAAAGGAGDVAVVPVAAGPPGLGGPPPLPLAAALLAGGLAAAGGGAAVPLAGGPLGADAPPGAAAPAHRQWIVVANDGQPGAPAVGADWSVDASAVIVGNFALVKLGCSTLVLKSIDVGSKQLKLVARRGELEQATDARVLPVLYDQMGQRFRSFVDAVGLLEEPRFTDFPIQGPRAEKWMRDAHVPDNDRVKHEHSSLMEILEYALTYDLGEILFEAWRMVASVTYYLCQGWARLKSHVALSVVEFSSVFVVVRGLTGASARQSGPSMSLEGLAAHRTVVLVESRLVLLLLWSEMLCLPCPCLASGPLRMKPSRRFCVQALATETASAPGTLHRLVWRLSRCRAAACQGWISTSSSEQAVYSASFDIEDYFHELRIDEDLSQYFALPAVRASAVGVESIDGVKVDARELIYPALQSLPMGFSWAMWAAQLVEAMHLQALEGARKAGFHVHEIERVSASLDVISVHLDGEREMRAILGHLCFAFLLRRPCLSCVAASFAFAESTGDDCKNLWPSVKRGRLLAAAILPLVYADIAAGWLDQVQEGPAAQAQEAALAGYDVAEPPVDRGGNLAADSDEGAWLAVGDFPDVEPAAVKEAKWAVVAKRPCGSHEGTVHVKEARGAKLGLKHVVRCGRWRHRKVLMRVDNMGLALALQKGRCRDPALLGQFRQMAALQLATGLRAQFRWIPSEVNPADRPMPGGVTTREVAHRIEISPATHMVSLETRLRGQQPLADEGSGPSEQASLPRPPAMPAERPGGSRRSRATTSTRQAAARRSASSGGLSYLESIAVRLVQVEDYHRRIEEFYGFVLRQGLSTCTLDAPEAALLSWAGDPGLEGRKKHDGGELKAAVLLYCPSHKRTNTGPLARFERCLKAWEHRRPAMGRLPPPYTTMCGLAVGPPLQNHTDTAVAVLVALSAYLRPGELRGLRVRGVAPPARGCGAERQRWSLALGPSDGQGNPTKTGVCDDNVTIDHESLQLLGHFFEGVGKAMARCGISSLEVEIQSGLDLLAPGVMAALLKLVSSGRAEEAPRDEGGGMSQQGKVKLFKVDKGFGFITAKDGTDVFLLGKFCVDGGVPQKGDVVRYDVEPSSVDPKKFQAVNVTGGTGVLLAPEDSGAAAKEHKAEDNPAALVVAKETSDVTPEPPCAKEGSDTAEAASAEAADGPERPCAGGFGSIRAAYGELGSGGYYEAHGEEYTNPHEPALKRALVTAFEAWEPLLEPPVRRVHDLACGSGEASVAFGCWRGSAGCALDASDPYTHAAFENRLGRPCRRWSFEDVAAGVLEEEQPYDLVLASFCLHLLEKSYLHTTLAALARSCRLLAVATPHKRPDIEGSTGWRLRSELVHERIRMRLYESDGARRLEEGEAIAENKFIDICSAPEEQDDQEEALADARDVEEVVARMGMEGLRAAAIERGLSTAGTRGEVAARLAVALREELDADGAAEEEEEPEDDLEELVAAMNLAELRKALAERGLSAEGRRAQLAERLLAALAEAQGESAEELVEAMSAAQMRSALAARGLGTSGRRAELAARLLEAMAEDEEGEESEADGAAEEEEEDAEGPGASKKEKKRLKEQRKREKEQKAQAAARALEEKKLRESERRKERRRCAKQGEPQEDLERERPPEGSRGRKAKQKNKKETEGCEPDRKEAEAGDDAAATLRTEGGRAAEEVVGEGDRRVGTAEEVAGEDDVATVGSAATPDAAAAPQGSEIYVWADPLPADAAAALAEMGVAPGARVTDVELAGVVAEGGPDVAVACGLIMTLSEAVRRKKQLRDAEVGGAGLRADGGYAWGDPLPADSAEALAAMGVVAGARVSEVELQGILAEGGPGAAIACGLIRPVWDDGQRGEGCRENLGGLWFLLVSVKPPPPGNPSALLRAVCAVLANMRAHERWTSRRAGGVRSSCC</sequence>
<dbReference type="InterPro" id="IPR036361">
    <property type="entry name" value="SAP_dom_sf"/>
</dbReference>
<keyword evidence="5" id="KW-1185">Reference proteome</keyword>
<dbReference type="SMART" id="SM00357">
    <property type="entry name" value="CSP"/>
    <property type="match status" value="1"/>
</dbReference>
<name>A0ABN9QV94_9DINO</name>
<feature type="compositionally biased region" description="Basic and acidic residues" evidence="1">
    <location>
        <begin position="1831"/>
        <end position="1842"/>
    </location>
</feature>
<feature type="compositionally biased region" description="Basic and acidic residues" evidence="1">
    <location>
        <begin position="1804"/>
        <end position="1816"/>
    </location>
</feature>
<dbReference type="InterPro" id="IPR029063">
    <property type="entry name" value="SAM-dependent_MTases_sf"/>
</dbReference>
<dbReference type="Pfam" id="PF02037">
    <property type="entry name" value="SAP"/>
    <property type="match status" value="2"/>
</dbReference>
<dbReference type="Pfam" id="PF00313">
    <property type="entry name" value="CSD"/>
    <property type="match status" value="1"/>
</dbReference>
<evidence type="ECO:0000256" key="1">
    <source>
        <dbReference type="SAM" id="MobiDB-lite"/>
    </source>
</evidence>
<comment type="caution">
    <text evidence="4">The sequence shown here is derived from an EMBL/GenBank/DDBJ whole genome shotgun (WGS) entry which is preliminary data.</text>
</comment>
<feature type="compositionally biased region" description="Low complexity" evidence="1">
    <location>
        <begin position="979"/>
        <end position="991"/>
    </location>
</feature>
<feature type="compositionally biased region" description="Basic and acidic residues" evidence="1">
    <location>
        <begin position="1851"/>
        <end position="1865"/>
    </location>
</feature>
<dbReference type="CDD" id="cd04458">
    <property type="entry name" value="CSP_CDS"/>
    <property type="match status" value="1"/>
</dbReference>
<feature type="domain" description="SAP" evidence="2">
    <location>
        <begin position="1671"/>
        <end position="1705"/>
    </location>
</feature>
<organism evidence="4 5">
    <name type="scientific">Prorocentrum cordatum</name>
    <dbReference type="NCBI Taxonomy" id="2364126"/>
    <lineage>
        <taxon>Eukaryota</taxon>
        <taxon>Sar</taxon>
        <taxon>Alveolata</taxon>
        <taxon>Dinophyceae</taxon>
        <taxon>Prorocentrales</taxon>
        <taxon>Prorocentraceae</taxon>
        <taxon>Prorocentrum</taxon>
    </lineage>
</organism>
<feature type="compositionally biased region" description="Basic and acidic residues" evidence="1">
    <location>
        <begin position="1877"/>
        <end position="1895"/>
    </location>
</feature>
<dbReference type="InterPro" id="IPR002059">
    <property type="entry name" value="CSP_DNA-bd"/>
</dbReference>
<feature type="compositionally biased region" description="Acidic residues" evidence="1">
    <location>
        <begin position="1751"/>
        <end position="1774"/>
    </location>
</feature>
<protein>
    <submittedName>
        <fullName evidence="4">Uncharacterized protein</fullName>
    </submittedName>
</protein>
<evidence type="ECO:0000313" key="4">
    <source>
        <dbReference type="EMBL" id="CAK0809169.1"/>
    </source>
</evidence>
<dbReference type="InterPro" id="IPR012340">
    <property type="entry name" value="NA-bd_OB-fold"/>
</dbReference>
<dbReference type="SMART" id="SM00513">
    <property type="entry name" value="SAP"/>
    <property type="match status" value="3"/>
</dbReference>
<evidence type="ECO:0000259" key="3">
    <source>
        <dbReference type="PROSITE" id="PS51857"/>
    </source>
</evidence>
<dbReference type="Gene3D" id="3.40.50.150">
    <property type="entry name" value="Vaccinia Virus protein VP39"/>
    <property type="match status" value="1"/>
</dbReference>
<proteinExistence type="predicted"/>
<feature type="region of interest" description="Disordered" evidence="1">
    <location>
        <begin position="1350"/>
        <end position="1382"/>
    </location>
</feature>
<feature type="domain" description="SAP" evidence="2">
    <location>
        <begin position="1717"/>
        <end position="1751"/>
    </location>
</feature>
<evidence type="ECO:0000259" key="2">
    <source>
        <dbReference type="PROSITE" id="PS50800"/>
    </source>
</evidence>
<gene>
    <name evidence="4" type="ORF">PCOR1329_LOCUS14487</name>
</gene>
<accession>A0ABN9QV94</accession>
<evidence type="ECO:0000313" key="5">
    <source>
        <dbReference type="Proteomes" id="UP001189429"/>
    </source>
</evidence>
<dbReference type="PROSITE" id="PS50800">
    <property type="entry name" value="SAP"/>
    <property type="match status" value="2"/>
</dbReference>
<feature type="region of interest" description="Disordered" evidence="1">
    <location>
        <begin position="1751"/>
        <end position="1905"/>
    </location>
</feature>
<dbReference type="Gene3D" id="1.10.720.30">
    <property type="entry name" value="SAP domain"/>
    <property type="match status" value="2"/>
</dbReference>
<feature type="region of interest" description="Disordered" evidence="1">
    <location>
        <begin position="943"/>
        <end position="991"/>
    </location>
</feature>
<feature type="domain" description="CSD" evidence="3">
    <location>
        <begin position="1253"/>
        <end position="1318"/>
    </location>
</feature>
<dbReference type="PROSITE" id="PS51857">
    <property type="entry name" value="CSD_2"/>
    <property type="match status" value="1"/>
</dbReference>
<dbReference type="InterPro" id="IPR003034">
    <property type="entry name" value="SAP_dom"/>
</dbReference>